<gene>
    <name evidence="1" type="ORF">RHMOL_Rhmol12G0230600</name>
</gene>
<protein>
    <submittedName>
        <fullName evidence="1">Uncharacterized protein</fullName>
    </submittedName>
</protein>
<evidence type="ECO:0000313" key="2">
    <source>
        <dbReference type="Proteomes" id="UP001062846"/>
    </source>
</evidence>
<keyword evidence="2" id="KW-1185">Reference proteome</keyword>
<reference evidence="1" key="1">
    <citation type="submission" date="2022-02" db="EMBL/GenBank/DDBJ databases">
        <title>Plant Genome Project.</title>
        <authorList>
            <person name="Zhang R.-G."/>
        </authorList>
    </citation>
    <scope>NUCLEOTIDE SEQUENCE</scope>
    <source>
        <strain evidence="1">AT1</strain>
    </source>
</reference>
<dbReference type="Proteomes" id="UP001062846">
    <property type="component" value="Chromosome 12"/>
</dbReference>
<accession>A0ACC0LLL6</accession>
<sequence>MTIYELGPLPPFLVVFGGDVEPFHTQPEPGGLRRSRVPVQLGALPLAHQARCLHQDLAPLQICPQNGASSSDSRAPPPLPPALPSSHATSSPSATAWPSRAPRTSSTSPWRLRSPPIDSPCSRSGSTQLGGLYCSTRGR</sequence>
<organism evidence="1 2">
    <name type="scientific">Rhododendron molle</name>
    <name type="common">Chinese azalea</name>
    <name type="synonym">Azalea mollis</name>
    <dbReference type="NCBI Taxonomy" id="49168"/>
    <lineage>
        <taxon>Eukaryota</taxon>
        <taxon>Viridiplantae</taxon>
        <taxon>Streptophyta</taxon>
        <taxon>Embryophyta</taxon>
        <taxon>Tracheophyta</taxon>
        <taxon>Spermatophyta</taxon>
        <taxon>Magnoliopsida</taxon>
        <taxon>eudicotyledons</taxon>
        <taxon>Gunneridae</taxon>
        <taxon>Pentapetalae</taxon>
        <taxon>asterids</taxon>
        <taxon>Ericales</taxon>
        <taxon>Ericaceae</taxon>
        <taxon>Ericoideae</taxon>
        <taxon>Rhodoreae</taxon>
        <taxon>Rhododendron</taxon>
    </lineage>
</organism>
<comment type="caution">
    <text evidence="1">The sequence shown here is derived from an EMBL/GenBank/DDBJ whole genome shotgun (WGS) entry which is preliminary data.</text>
</comment>
<dbReference type="EMBL" id="CM046399">
    <property type="protein sequence ID" value="KAI8529514.1"/>
    <property type="molecule type" value="Genomic_DNA"/>
</dbReference>
<name>A0ACC0LLL6_RHOML</name>
<proteinExistence type="predicted"/>
<evidence type="ECO:0000313" key="1">
    <source>
        <dbReference type="EMBL" id="KAI8529514.1"/>
    </source>
</evidence>